<comment type="caution">
    <text evidence="4">The sequence shown here is derived from an EMBL/GenBank/DDBJ whole genome shotgun (WGS) entry which is preliminary data.</text>
</comment>
<evidence type="ECO:0000313" key="5">
    <source>
        <dbReference type="Proteomes" id="UP000012046"/>
    </source>
</evidence>
<feature type="chain" id="PRO_5003591953" evidence="3">
    <location>
        <begin position="33"/>
        <end position="443"/>
    </location>
</feature>
<keyword evidence="5" id="KW-1185">Reference proteome</keyword>
<dbReference type="PATRIC" id="fig|1129374.4.peg.947"/>
<reference evidence="4 5" key="1">
    <citation type="journal article" date="2012" name="J. Bacteriol.">
        <title>Genome Sequence of Extracellular-Protease-Producing Alishewanella jeotgali Isolated from Traditional Korean Fermented Seafood.</title>
        <authorList>
            <person name="Jung J."/>
            <person name="Chun J."/>
            <person name="Park W."/>
        </authorList>
    </citation>
    <scope>NUCLEOTIDE SEQUENCE [LARGE SCALE GENOMIC DNA]</scope>
    <source>
        <strain evidence="4 5">KCTC 22429</strain>
    </source>
</reference>
<dbReference type="GO" id="GO:0015562">
    <property type="term" value="F:efflux transmembrane transporter activity"/>
    <property type="evidence" value="ECO:0007669"/>
    <property type="project" value="InterPro"/>
</dbReference>
<organism evidence="4 5">
    <name type="scientific">Alishewanella jeotgali KCTC 22429</name>
    <dbReference type="NCBI Taxonomy" id="1129374"/>
    <lineage>
        <taxon>Bacteria</taxon>
        <taxon>Pseudomonadati</taxon>
        <taxon>Pseudomonadota</taxon>
        <taxon>Gammaproteobacteria</taxon>
        <taxon>Alteromonadales</taxon>
        <taxon>Alteromonadaceae</taxon>
        <taxon>Alishewanella</taxon>
    </lineage>
</organism>
<keyword evidence="3" id="KW-0732">Signal</keyword>
<dbReference type="AlphaFoldDB" id="H3ZC72"/>
<evidence type="ECO:0000256" key="1">
    <source>
        <dbReference type="ARBA" id="ARBA00007613"/>
    </source>
</evidence>
<dbReference type="RefSeq" id="WP_008949901.1">
    <property type="nucleotide sequence ID" value="NZ_AHTH01000009.1"/>
</dbReference>
<evidence type="ECO:0000256" key="2">
    <source>
        <dbReference type="SAM" id="Coils"/>
    </source>
</evidence>
<dbReference type="Proteomes" id="UP000012046">
    <property type="component" value="Unassembled WGS sequence"/>
</dbReference>
<evidence type="ECO:0000313" key="4">
    <source>
        <dbReference type="EMBL" id="EHR41917.1"/>
    </source>
</evidence>
<proteinExistence type="inferred from homology"/>
<accession>H3ZC72</accession>
<dbReference type="InterPro" id="IPR003423">
    <property type="entry name" value="OMP_efflux"/>
</dbReference>
<dbReference type="PANTHER" id="PTHR30203:SF24">
    <property type="entry name" value="BLR4935 PROTEIN"/>
    <property type="match status" value="1"/>
</dbReference>
<dbReference type="PROSITE" id="PS51257">
    <property type="entry name" value="PROKAR_LIPOPROTEIN"/>
    <property type="match status" value="1"/>
</dbReference>
<gene>
    <name evidence="4" type="ORF">AJE_04720</name>
</gene>
<dbReference type="PANTHER" id="PTHR30203">
    <property type="entry name" value="OUTER MEMBRANE CATION EFFLUX PROTEIN"/>
    <property type="match status" value="1"/>
</dbReference>
<dbReference type="STRING" id="1129374.AJE_04720"/>
<feature type="signal peptide" evidence="3">
    <location>
        <begin position="1"/>
        <end position="32"/>
    </location>
</feature>
<dbReference type="EMBL" id="AHTH01000009">
    <property type="protein sequence ID" value="EHR41917.1"/>
    <property type="molecule type" value="Genomic_DNA"/>
</dbReference>
<name>H3ZC72_9ALTE</name>
<dbReference type="Gene3D" id="1.20.1600.10">
    <property type="entry name" value="Outer membrane efflux proteins (OEP)"/>
    <property type="match status" value="1"/>
</dbReference>
<sequence length="443" mass="48281">MRFHSAFAQTKRCFRFASLCALAFLVSGCASYQPDYDAIYASSTTENRARAWVVPVDADMRALIQQAQSYHPAVQAALADVESARAELISAGAFMDPEFTLTQGLNDTGYRTLGLSQEIPVFNRRSMAIEQGKATLRAAKAQLAQAQADVAANVVAAFSEYLYVRDSVALQRELVVIQEHFVAVVEQQYAAGSAAMSDLLRAQNALDEARSELDNLQAAQTSQQARLNGALGRDARAALPDHFDLEQTHAEFAALPAEISDLYQLVQEQNAGLRATQYELEALQVARDVAGTAGLPRLMVGMEYMDTDMGDGTTAGMVSVSLPIWRNNYRAQRAAADANFQGGLARLEAARLDAQAALSIALFEWREAERNRALYGDVLVQRAEQALASVLAKYTNNNATYADVVTSQQEWLGFSLAYRRALANQLSALATIQALIVPVHEVD</sequence>
<keyword evidence="2" id="KW-0175">Coiled coil</keyword>
<feature type="coiled-coil region" evidence="2">
    <location>
        <begin position="199"/>
        <end position="226"/>
    </location>
</feature>
<dbReference type="Pfam" id="PF02321">
    <property type="entry name" value="OEP"/>
    <property type="match status" value="1"/>
</dbReference>
<dbReference type="eggNOG" id="COG1538">
    <property type="taxonomic scope" value="Bacteria"/>
</dbReference>
<evidence type="ECO:0000256" key="3">
    <source>
        <dbReference type="SAM" id="SignalP"/>
    </source>
</evidence>
<comment type="similarity">
    <text evidence="1">Belongs to the outer membrane factor (OMF) (TC 1.B.17) family.</text>
</comment>
<dbReference type="SUPFAM" id="SSF56954">
    <property type="entry name" value="Outer membrane efflux proteins (OEP)"/>
    <property type="match status" value="1"/>
</dbReference>
<protein>
    <submittedName>
        <fullName evidence="4">Outer membrane efflux protein</fullName>
    </submittedName>
</protein>
<dbReference type="InterPro" id="IPR010131">
    <property type="entry name" value="MdtP/NodT-like"/>
</dbReference>